<proteinExistence type="predicted"/>
<dbReference type="VEuPathDB" id="FungiDB:GGTG_08533"/>
<evidence type="ECO:0000313" key="2">
    <source>
        <dbReference type="EnsemblFungi" id="EJT74695"/>
    </source>
</evidence>
<reference evidence="1" key="3">
    <citation type="submission" date="2010-09" db="EMBL/GenBank/DDBJ databases">
        <title>Annotation of Gaeumannomyces graminis var. tritici R3-111a-1.</title>
        <authorList>
            <consortium name="The Broad Institute Genome Sequencing Platform"/>
            <person name="Ma L.-J."/>
            <person name="Dead R."/>
            <person name="Young S.K."/>
            <person name="Zeng Q."/>
            <person name="Gargeya S."/>
            <person name="Fitzgerald M."/>
            <person name="Haas B."/>
            <person name="Abouelleil A."/>
            <person name="Alvarado L."/>
            <person name="Arachchi H.M."/>
            <person name="Berlin A."/>
            <person name="Brown A."/>
            <person name="Chapman S.B."/>
            <person name="Chen Z."/>
            <person name="Dunbar C."/>
            <person name="Freedman E."/>
            <person name="Gearin G."/>
            <person name="Gellesch M."/>
            <person name="Goldberg J."/>
            <person name="Griggs A."/>
            <person name="Gujja S."/>
            <person name="Heiman D."/>
            <person name="Howarth C."/>
            <person name="Larson L."/>
            <person name="Lui A."/>
            <person name="MacDonald P.J.P."/>
            <person name="Mehta T."/>
            <person name="Montmayeur A."/>
            <person name="Murphy C."/>
            <person name="Neiman D."/>
            <person name="Pearson M."/>
            <person name="Priest M."/>
            <person name="Roberts A."/>
            <person name="Saif S."/>
            <person name="Shea T."/>
            <person name="Shenoy N."/>
            <person name="Sisk P."/>
            <person name="Stolte C."/>
            <person name="Sykes S."/>
            <person name="Yandava C."/>
            <person name="Wortman J."/>
            <person name="Nusbaum C."/>
            <person name="Birren B."/>
        </authorList>
    </citation>
    <scope>NUCLEOTIDE SEQUENCE</scope>
    <source>
        <strain evidence="1">R3-111a-1</strain>
    </source>
</reference>
<dbReference type="GeneID" id="20348991"/>
<organism evidence="1">
    <name type="scientific">Gaeumannomyces tritici (strain R3-111a-1)</name>
    <name type="common">Wheat and barley take-all root rot fungus</name>
    <name type="synonym">Gaeumannomyces graminis var. tritici</name>
    <dbReference type="NCBI Taxonomy" id="644352"/>
    <lineage>
        <taxon>Eukaryota</taxon>
        <taxon>Fungi</taxon>
        <taxon>Dikarya</taxon>
        <taxon>Ascomycota</taxon>
        <taxon>Pezizomycotina</taxon>
        <taxon>Sordariomycetes</taxon>
        <taxon>Sordariomycetidae</taxon>
        <taxon>Magnaporthales</taxon>
        <taxon>Magnaporthaceae</taxon>
        <taxon>Gaeumannomyces</taxon>
    </lineage>
</organism>
<gene>
    <name evidence="2" type="primary">20348991</name>
    <name evidence="1" type="ORF">GGTG_08533</name>
</gene>
<reference evidence="1" key="2">
    <citation type="submission" date="2010-07" db="EMBL/GenBank/DDBJ databases">
        <authorList>
            <consortium name="The Broad Institute Genome Sequencing Platform"/>
            <consortium name="Broad Institute Genome Sequencing Center for Infectious Disease"/>
            <person name="Ma L.-J."/>
            <person name="Dead R."/>
            <person name="Young S."/>
            <person name="Zeng Q."/>
            <person name="Koehrsen M."/>
            <person name="Alvarado L."/>
            <person name="Berlin A."/>
            <person name="Chapman S.B."/>
            <person name="Chen Z."/>
            <person name="Freedman E."/>
            <person name="Gellesch M."/>
            <person name="Goldberg J."/>
            <person name="Griggs A."/>
            <person name="Gujja S."/>
            <person name="Heilman E.R."/>
            <person name="Heiman D."/>
            <person name="Hepburn T."/>
            <person name="Howarth C."/>
            <person name="Jen D."/>
            <person name="Larson L."/>
            <person name="Mehta T."/>
            <person name="Neiman D."/>
            <person name="Pearson M."/>
            <person name="Roberts A."/>
            <person name="Saif S."/>
            <person name="Shea T."/>
            <person name="Shenoy N."/>
            <person name="Sisk P."/>
            <person name="Stolte C."/>
            <person name="Sykes S."/>
            <person name="Walk T."/>
            <person name="White J."/>
            <person name="Yandava C."/>
            <person name="Haas B."/>
            <person name="Nusbaum C."/>
            <person name="Birren B."/>
        </authorList>
    </citation>
    <scope>NUCLEOTIDE SEQUENCE</scope>
    <source>
        <strain evidence="1">R3-111a-1</strain>
    </source>
</reference>
<keyword evidence="3" id="KW-1185">Reference proteome</keyword>
<dbReference type="EnsemblFungi" id="EJT74695">
    <property type="protein sequence ID" value="EJT74695"/>
    <property type="gene ID" value="GGTG_08533"/>
</dbReference>
<reference evidence="3" key="1">
    <citation type="submission" date="2010-07" db="EMBL/GenBank/DDBJ databases">
        <title>The genome sequence of Gaeumannomyces graminis var. tritici strain R3-111a-1.</title>
        <authorList>
            <consortium name="The Broad Institute Genome Sequencing Platform"/>
            <person name="Ma L.-J."/>
            <person name="Dead R."/>
            <person name="Young S."/>
            <person name="Zeng Q."/>
            <person name="Koehrsen M."/>
            <person name="Alvarado L."/>
            <person name="Berlin A."/>
            <person name="Chapman S.B."/>
            <person name="Chen Z."/>
            <person name="Freedman E."/>
            <person name="Gellesch M."/>
            <person name="Goldberg J."/>
            <person name="Griggs A."/>
            <person name="Gujja S."/>
            <person name="Heilman E.R."/>
            <person name="Heiman D."/>
            <person name="Hepburn T."/>
            <person name="Howarth C."/>
            <person name="Jen D."/>
            <person name="Larson L."/>
            <person name="Mehta T."/>
            <person name="Neiman D."/>
            <person name="Pearson M."/>
            <person name="Roberts A."/>
            <person name="Saif S."/>
            <person name="Shea T."/>
            <person name="Shenoy N."/>
            <person name="Sisk P."/>
            <person name="Stolte C."/>
            <person name="Sykes S."/>
            <person name="Walk T."/>
            <person name="White J."/>
            <person name="Yandava C."/>
            <person name="Haas B."/>
            <person name="Nusbaum C."/>
            <person name="Birren B."/>
        </authorList>
    </citation>
    <scope>NUCLEOTIDE SEQUENCE [LARGE SCALE GENOMIC DNA]</scope>
    <source>
        <strain evidence="3">R3-111a-1</strain>
    </source>
</reference>
<evidence type="ECO:0000313" key="3">
    <source>
        <dbReference type="Proteomes" id="UP000006039"/>
    </source>
</evidence>
<sequence length="109" mass="12791">METRVLYYMFHSLPNATAMTVNSSTLYIHFINPALSFQVVVERLGGEMAGRPAMKANRGETDNRRWAIRRKLLFFAKLREYCLYRPLLQIPINKTTSTVIEQQLKYENF</sequence>
<dbReference type="HOGENOM" id="CLU_2184140_0_0_1"/>
<dbReference type="EMBL" id="GL385398">
    <property type="protein sequence ID" value="EJT74695.1"/>
    <property type="molecule type" value="Genomic_DNA"/>
</dbReference>
<name>J3P4U7_GAET3</name>
<dbReference type="AlphaFoldDB" id="J3P4U7"/>
<evidence type="ECO:0000313" key="1">
    <source>
        <dbReference type="EMBL" id="EJT74695.1"/>
    </source>
</evidence>
<dbReference type="Proteomes" id="UP000006039">
    <property type="component" value="Unassembled WGS sequence"/>
</dbReference>
<reference evidence="2" key="5">
    <citation type="submission" date="2018-04" db="UniProtKB">
        <authorList>
            <consortium name="EnsemblFungi"/>
        </authorList>
    </citation>
    <scope>IDENTIFICATION</scope>
    <source>
        <strain evidence="2">R3-111a-1</strain>
    </source>
</reference>
<reference evidence="2" key="4">
    <citation type="journal article" date="2015" name="G3 (Bethesda)">
        <title>Genome sequences of three phytopathogenic species of the Magnaporthaceae family of fungi.</title>
        <authorList>
            <person name="Okagaki L.H."/>
            <person name="Nunes C.C."/>
            <person name="Sailsbery J."/>
            <person name="Clay B."/>
            <person name="Brown D."/>
            <person name="John T."/>
            <person name="Oh Y."/>
            <person name="Young N."/>
            <person name="Fitzgerald M."/>
            <person name="Haas B.J."/>
            <person name="Zeng Q."/>
            <person name="Young S."/>
            <person name="Adiconis X."/>
            <person name="Fan L."/>
            <person name="Levin J.Z."/>
            <person name="Mitchell T.K."/>
            <person name="Okubara P.A."/>
            <person name="Farman M.L."/>
            <person name="Kohn L.M."/>
            <person name="Birren B."/>
            <person name="Ma L.-J."/>
            <person name="Dean R.A."/>
        </authorList>
    </citation>
    <scope>NUCLEOTIDE SEQUENCE</scope>
    <source>
        <strain evidence="2">R3-111a-1</strain>
    </source>
</reference>
<accession>J3P4U7</accession>
<dbReference type="RefSeq" id="XP_009224639.1">
    <property type="nucleotide sequence ID" value="XM_009226375.1"/>
</dbReference>
<protein>
    <submittedName>
        <fullName evidence="1 2">Uncharacterized protein</fullName>
    </submittedName>
</protein>